<feature type="chain" id="PRO_5021821936" description="DUF4398 domain-containing protein" evidence="2">
    <location>
        <begin position="22"/>
        <end position="175"/>
    </location>
</feature>
<feature type="region of interest" description="Disordered" evidence="1">
    <location>
        <begin position="20"/>
        <end position="99"/>
    </location>
</feature>
<name>A0A538UDN7_UNCEI</name>
<evidence type="ECO:0008006" key="5">
    <source>
        <dbReference type="Google" id="ProtNLM"/>
    </source>
</evidence>
<protein>
    <recommendedName>
        <fullName evidence="5">DUF4398 domain-containing protein</fullName>
    </recommendedName>
</protein>
<reference evidence="3 4" key="1">
    <citation type="journal article" date="2019" name="Nat. Microbiol.">
        <title>Mediterranean grassland soil C-N compound turnover is dependent on rainfall and depth, and is mediated by genomically divergent microorganisms.</title>
        <authorList>
            <person name="Diamond S."/>
            <person name="Andeer P.F."/>
            <person name="Li Z."/>
            <person name="Crits-Christoph A."/>
            <person name="Burstein D."/>
            <person name="Anantharaman K."/>
            <person name="Lane K.R."/>
            <person name="Thomas B.C."/>
            <person name="Pan C."/>
            <person name="Northen T.R."/>
            <person name="Banfield J.F."/>
        </authorList>
    </citation>
    <scope>NUCLEOTIDE SEQUENCE [LARGE SCALE GENOMIC DNA]</scope>
    <source>
        <strain evidence="3">WS_11</strain>
    </source>
</reference>
<evidence type="ECO:0000313" key="3">
    <source>
        <dbReference type="EMBL" id="TMQ73996.1"/>
    </source>
</evidence>
<evidence type="ECO:0000313" key="4">
    <source>
        <dbReference type="Proteomes" id="UP000319771"/>
    </source>
</evidence>
<gene>
    <name evidence="3" type="ORF">E6K81_01800</name>
</gene>
<comment type="caution">
    <text evidence="3">The sequence shown here is derived from an EMBL/GenBank/DDBJ whole genome shotgun (WGS) entry which is preliminary data.</text>
</comment>
<proteinExistence type="predicted"/>
<dbReference type="Proteomes" id="UP000319771">
    <property type="component" value="Unassembled WGS sequence"/>
</dbReference>
<keyword evidence="2" id="KW-0732">Signal</keyword>
<evidence type="ECO:0000256" key="1">
    <source>
        <dbReference type="SAM" id="MobiDB-lite"/>
    </source>
</evidence>
<feature type="signal peptide" evidence="2">
    <location>
        <begin position="1"/>
        <end position="21"/>
    </location>
</feature>
<evidence type="ECO:0000256" key="2">
    <source>
        <dbReference type="SAM" id="SignalP"/>
    </source>
</evidence>
<dbReference type="PROSITE" id="PS51257">
    <property type="entry name" value="PROKAR_LIPOPROTEIN"/>
    <property type="match status" value="1"/>
</dbReference>
<organism evidence="3 4">
    <name type="scientific">Eiseniibacteriota bacterium</name>
    <dbReference type="NCBI Taxonomy" id="2212470"/>
    <lineage>
        <taxon>Bacteria</taxon>
        <taxon>Candidatus Eiseniibacteriota</taxon>
    </lineage>
</organism>
<dbReference type="EMBL" id="VBPB01000023">
    <property type="protein sequence ID" value="TMQ73996.1"/>
    <property type="molecule type" value="Genomic_DNA"/>
</dbReference>
<sequence length="175" mass="18000">MRRAHPSLLALALVATLTGCASQSQRHHPVSVDSRPTPPPTAPLPPGETPGADTLTASPAPGPAEHTNNGTAPAPAPEKPAADNTPPPPVPVGSVMTPEERRASLARIVADTTAAGSAVRKCGNRKLLPDQASVLETTTSLLEQARAALSSEELWRAESLARKARQLAASLECPG</sequence>
<dbReference type="AlphaFoldDB" id="A0A538UDN7"/>
<accession>A0A538UDN7</accession>
<feature type="compositionally biased region" description="Pro residues" evidence="1">
    <location>
        <begin position="36"/>
        <end position="48"/>
    </location>
</feature>